<keyword evidence="6 9" id="KW-0093">Biotin biosynthesis</keyword>
<dbReference type="NCBIfam" id="NF004624">
    <property type="entry name" value="PRK05964.1"/>
    <property type="match status" value="1"/>
</dbReference>
<feature type="binding site" evidence="9">
    <location>
        <begin position="312"/>
        <end position="313"/>
    </location>
    <ligand>
        <name>pyridoxal 5'-phosphate</name>
        <dbReference type="ChEBI" id="CHEBI:597326"/>
    </ligand>
</feature>
<dbReference type="PROSITE" id="PS00600">
    <property type="entry name" value="AA_TRANSFER_CLASS_3"/>
    <property type="match status" value="1"/>
</dbReference>
<protein>
    <recommendedName>
        <fullName evidence="9">Adenosylmethionine-8-amino-7-oxononanoate aminotransferase</fullName>
        <ecNumber evidence="9">2.6.1.62</ecNumber>
    </recommendedName>
    <alternativeName>
        <fullName evidence="9">7,8-diamino-pelargonic acid aminotransferase</fullName>
        <shortName evidence="9">DAPA AT</shortName>
        <shortName evidence="9">DAPA aminotransferase</shortName>
    </alternativeName>
    <alternativeName>
        <fullName evidence="9">7,8-diaminononanoate synthase</fullName>
        <shortName evidence="9">DANS</shortName>
    </alternativeName>
    <alternativeName>
        <fullName evidence="9">Diaminopelargonic acid synthase</fullName>
    </alternativeName>
</protein>
<dbReference type="GO" id="GO:0009102">
    <property type="term" value="P:biotin biosynthetic process"/>
    <property type="evidence" value="ECO:0007669"/>
    <property type="project" value="UniProtKB-UniRule"/>
</dbReference>
<dbReference type="PANTHER" id="PTHR42684">
    <property type="entry name" value="ADENOSYLMETHIONINE-8-AMINO-7-OXONONANOATE AMINOTRANSFERASE"/>
    <property type="match status" value="1"/>
</dbReference>
<dbReference type="InterPro" id="IPR015422">
    <property type="entry name" value="PyrdxlP-dep_Trfase_small"/>
</dbReference>
<comment type="cofactor">
    <cofactor evidence="1 9">
        <name>pyridoxal 5'-phosphate</name>
        <dbReference type="ChEBI" id="CHEBI:597326"/>
    </cofactor>
</comment>
<dbReference type="InterPro" id="IPR049704">
    <property type="entry name" value="Aminotrans_3_PPA_site"/>
</dbReference>
<comment type="function">
    <text evidence="9">Catalyzes the transfer of the alpha-amino group from S-adenosyl-L-methionine (SAM) to 7-keto-8-aminopelargonic acid (KAPA) to form 7,8-diaminopelargonic acid (DAPA). It is the only aminotransferase known to utilize SAM as an amino donor.</text>
</comment>
<feature type="binding site" evidence="9">
    <location>
        <begin position="116"/>
        <end position="117"/>
    </location>
    <ligand>
        <name>pyridoxal 5'-phosphate</name>
        <dbReference type="ChEBI" id="CHEBI:597326"/>
    </ligand>
</feature>
<feature type="binding site" evidence="9">
    <location>
        <position position="56"/>
    </location>
    <ligand>
        <name>substrate</name>
    </ligand>
</feature>
<evidence type="ECO:0000256" key="6">
    <source>
        <dbReference type="ARBA" id="ARBA00022756"/>
    </source>
</evidence>
<keyword evidence="11" id="KW-1185">Reference proteome</keyword>
<feature type="binding site" evidence="9">
    <location>
        <position position="250"/>
    </location>
    <ligand>
        <name>pyridoxal 5'-phosphate</name>
        <dbReference type="ChEBI" id="CHEBI:597326"/>
    </ligand>
</feature>
<dbReference type="RefSeq" id="WP_133562558.1">
    <property type="nucleotide sequence ID" value="NZ_SNZA01000003.1"/>
</dbReference>
<keyword evidence="4 9" id="KW-0808">Transferase</keyword>
<organism evidence="10 11">
    <name type="scientific">Marinomonas communis</name>
    <dbReference type="NCBI Taxonomy" id="28254"/>
    <lineage>
        <taxon>Bacteria</taxon>
        <taxon>Pseudomonadati</taxon>
        <taxon>Pseudomonadota</taxon>
        <taxon>Gammaproteobacteria</taxon>
        <taxon>Oceanospirillales</taxon>
        <taxon>Oceanospirillaceae</taxon>
        <taxon>Marinomonas</taxon>
    </lineage>
</organism>
<dbReference type="HAMAP" id="MF_00834">
    <property type="entry name" value="BioA"/>
    <property type="match status" value="1"/>
</dbReference>
<keyword evidence="3 9" id="KW-0032">Aminotransferase</keyword>
<evidence type="ECO:0000256" key="2">
    <source>
        <dbReference type="ARBA" id="ARBA00005063"/>
    </source>
</evidence>
<dbReference type="CDD" id="cd00610">
    <property type="entry name" value="OAT_like"/>
    <property type="match status" value="1"/>
</dbReference>
<comment type="similarity">
    <text evidence="9">Belongs to the class-III pyridoxal-phosphate-dependent aminotransferase family. BioA subfamily.</text>
</comment>
<feature type="binding site" evidence="9">
    <location>
        <position position="395"/>
    </location>
    <ligand>
        <name>substrate</name>
    </ligand>
</feature>
<comment type="subunit">
    <text evidence="9">Homodimer.</text>
</comment>
<feature type="modified residue" description="N6-(pyridoxal phosphate)lysine" evidence="9">
    <location>
        <position position="279"/>
    </location>
</feature>
<gene>
    <name evidence="9" type="primary">bioA</name>
    <name evidence="10" type="ORF">C8D85_2187</name>
</gene>
<dbReference type="GO" id="GO:0004015">
    <property type="term" value="F:adenosylmethionine-8-amino-7-oxononanoate transaminase activity"/>
    <property type="evidence" value="ECO:0007669"/>
    <property type="project" value="UniProtKB-UniRule"/>
</dbReference>
<evidence type="ECO:0000256" key="1">
    <source>
        <dbReference type="ARBA" id="ARBA00001933"/>
    </source>
</evidence>
<evidence type="ECO:0000256" key="4">
    <source>
        <dbReference type="ARBA" id="ARBA00022679"/>
    </source>
</evidence>
<evidence type="ECO:0000313" key="10">
    <source>
        <dbReference type="EMBL" id="TDR13310.1"/>
    </source>
</evidence>
<dbReference type="GO" id="GO:0005737">
    <property type="term" value="C:cytoplasm"/>
    <property type="evidence" value="ECO:0007669"/>
    <property type="project" value="UniProtKB-SubCell"/>
</dbReference>
<evidence type="ECO:0000256" key="5">
    <source>
        <dbReference type="ARBA" id="ARBA00022691"/>
    </source>
</evidence>
<dbReference type="Gene3D" id="3.40.640.10">
    <property type="entry name" value="Type I PLP-dependent aspartate aminotransferase-like (Major domain)"/>
    <property type="match status" value="1"/>
</dbReference>
<evidence type="ECO:0000256" key="3">
    <source>
        <dbReference type="ARBA" id="ARBA00022576"/>
    </source>
</evidence>
<comment type="catalytic activity">
    <reaction evidence="8 9">
        <text>(8S)-8-amino-7-oxononanoate + S-adenosyl-L-methionine = S-adenosyl-4-methylsulfanyl-2-oxobutanoate + (7R,8S)-7,8-diammoniononanoate</text>
        <dbReference type="Rhea" id="RHEA:16861"/>
        <dbReference type="ChEBI" id="CHEBI:16490"/>
        <dbReference type="ChEBI" id="CHEBI:59789"/>
        <dbReference type="ChEBI" id="CHEBI:149468"/>
        <dbReference type="ChEBI" id="CHEBI:149469"/>
        <dbReference type="EC" id="2.6.1.62"/>
    </reaction>
</comment>
<evidence type="ECO:0000256" key="9">
    <source>
        <dbReference type="HAMAP-Rule" id="MF_00834"/>
    </source>
</evidence>
<comment type="subcellular location">
    <subcellularLocation>
        <location evidence="9">Cytoplasm</location>
    </subcellularLocation>
</comment>
<dbReference type="NCBIfam" id="TIGR00508">
    <property type="entry name" value="bioA"/>
    <property type="match status" value="1"/>
</dbReference>
<dbReference type="PANTHER" id="PTHR42684:SF17">
    <property type="entry name" value="ADENOSYLMETHIONINE-8-AMINO-7-OXONONANOATE AMINOTRANSFERASE"/>
    <property type="match status" value="1"/>
</dbReference>
<keyword evidence="9" id="KW-0963">Cytoplasm</keyword>
<dbReference type="FunFam" id="3.40.640.10:FF:000041">
    <property type="entry name" value="Adenosylmethionine-8-amino-7-oxononanoate aminotransferase"/>
    <property type="match status" value="1"/>
</dbReference>
<feature type="binding site" evidence="9">
    <location>
        <position position="149"/>
    </location>
    <ligand>
        <name>substrate</name>
    </ligand>
</feature>
<comment type="pathway">
    <text evidence="2 9">Cofactor biosynthesis; biotin biosynthesis; 7,8-diaminononanoate from 8-amino-7-oxononanoate (SAM route): step 1/1.</text>
</comment>
<feature type="binding site" evidence="9">
    <location>
        <position position="311"/>
    </location>
    <ligand>
        <name>substrate</name>
    </ligand>
</feature>
<feature type="site" description="Participates in the substrate recognition with KAPA and in a stacking interaction with the adenine ring of SAM" evidence="9">
    <location>
        <position position="21"/>
    </location>
</feature>
<dbReference type="EC" id="2.6.1.62" evidence="9"/>
<dbReference type="Pfam" id="PF00202">
    <property type="entry name" value="Aminotran_3"/>
    <property type="match status" value="1"/>
</dbReference>
<dbReference type="EMBL" id="SNZA01000003">
    <property type="protein sequence ID" value="TDR13310.1"/>
    <property type="molecule type" value="Genomic_DNA"/>
</dbReference>
<name>A0A4R6X736_9GAMM</name>
<dbReference type="UniPathway" id="UPA00078">
    <property type="reaction ID" value="UER00160"/>
</dbReference>
<dbReference type="Gene3D" id="3.90.1150.10">
    <property type="entry name" value="Aspartate Aminotransferase, domain 1"/>
    <property type="match status" value="1"/>
</dbReference>
<keyword evidence="7 9" id="KW-0663">Pyridoxal phosphate</keyword>
<dbReference type="InterPro" id="IPR015424">
    <property type="entry name" value="PyrdxlP-dep_Trfase"/>
</dbReference>
<dbReference type="PIRSF" id="PIRSF000521">
    <property type="entry name" value="Transaminase_4ab_Lys_Orn"/>
    <property type="match status" value="1"/>
</dbReference>
<feature type="binding site" evidence="9">
    <location>
        <position position="279"/>
    </location>
    <ligand>
        <name>substrate</name>
    </ligand>
</feature>
<dbReference type="InterPro" id="IPR015421">
    <property type="entry name" value="PyrdxlP-dep_Trfase_major"/>
</dbReference>
<evidence type="ECO:0000256" key="8">
    <source>
        <dbReference type="ARBA" id="ARBA00048449"/>
    </source>
</evidence>
<dbReference type="InterPro" id="IPR005814">
    <property type="entry name" value="Aminotrans_3"/>
</dbReference>
<dbReference type="OrthoDB" id="9801052at2"/>
<dbReference type="InterPro" id="IPR005815">
    <property type="entry name" value="BioA"/>
</dbReference>
<comment type="caution">
    <text evidence="10">The sequence shown here is derived from an EMBL/GenBank/DDBJ whole genome shotgun (WGS) entry which is preliminary data.</text>
</comment>
<proteinExistence type="inferred from homology"/>
<dbReference type="Proteomes" id="UP000295729">
    <property type="component" value="Unassembled WGS sequence"/>
</dbReference>
<evidence type="ECO:0000256" key="7">
    <source>
        <dbReference type="ARBA" id="ARBA00022898"/>
    </source>
</evidence>
<sequence>MNQEERDVLTELDKQLLWHPYTSMSHPTPHFLVEKASGCQIQLADGRSLIDGMSSWWSVIHGYNHPAINQALHTQIDQFSHVMFGGLTHQPAISLGQKLVEMSPPTLTRVFFSDSGSVSVEVALKMAIQYWNTQGHPEKQHFITPRSGYHGDTFAAMSVCDPVNGMHGLFQKALTPQFFVPPPPIGLTQPIDADYLADVRATFEQYHEQLAGFIIEPVVQNAGGMRFYNPAYLDAFKALCDEFKVLLIFDEIATGFGRTGKLFAAEHCAIEPDIMCVGKALTGGYITLAATLTSDKVALGISQEGGVFMHGPTFMGNALACSAANASLELIQQSNIEETVTNIEQWLTAALAPCESLDMVQNVRCLGAIGVVELKQAVDLHQIQPLFVEQGVWIRPFGKLIYLMPPYIIQEDEVKKLGHAIYTVINQHFQ</sequence>
<dbReference type="GO" id="GO:0030170">
    <property type="term" value="F:pyridoxal phosphate binding"/>
    <property type="evidence" value="ECO:0007669"/>
    <property type="project" value="UniProtKB-UniRule"/>
</dbReference>
<dbReference type="AlphaFoldDB" id="A0A4R6X736"/>
<keyword evidence="5 9" id="KW-0949">S-adenosyl-L-methionine</keyword>
<accession>A0A4R6X736</accession>
<reference evidence="10 11" key="1">
    <citation type="submission" date="2019-03" db="EMBL/GenBank/DDBJ databases">
        <title>Genomic Encyclopedia of Type Strains, Phase IV (KMG-IV): sequencing the most valuable type-strain genomes for metagenomic binning, comparative biology and taxonomic classification.</title>
        <authorList>
            <person name="Goeker M."/>
        </authorList>
    </citation>
    <scope>NUCLEOTIDE SEQUENCE [LARGE SCALE GENOMIC DNA]</scope>
    <source>
        <strain evidence="10 11">DSM 5604</strain>
    </source>
</reference>
<dbReference type="SUPFAM" id="SSF53383">
    <property type="entry name" value="PLP-dependent transferases"/>
    <property type="match status" value="1"/>
</dbReference>
<evidence type="ECO:0000313" key="11">
    <source>
        <dbReference type="Proteomes" id="UP000295729"/>
    </source>
</evidence>